<gene>
    <name evidence="3" type="ORF">HID58_013473</name>
</gene>
<protein>
    <submittedName>
        <fullName evidence="3">Uncharacterized protein</fullName>
    </submittedName>
</protein>
<feature type="region of interest" description="Disordered" evidence="2">
    <location>
        <begin position="309"/>
        <end position="331"/>
    </location>
</feature>
<reference evidence="3 4" key="1">
    <citation type="submission" date="2021-05" db="EMBL/GenBank/DDBJ databases">
        <title>Genome Assembly of Synthetic Allotetraploid Brassica napus Reveals Homoeologous Exchanges between Subgenomes.</title>
        <authorList>
            <person name="Davis J.T."/>
        </authorList>
    </citation>
    <scope>NUCLEOTIDE SEQUENCE [LARGE SCALE GENOMIC DNA]</scope>
    <source>
        <strain evidence="4">cv. Da-Ae</strain>
        <tissue evidence="3">Seedling</tissue>
    </source>
</reference>
<dbReference type="EMBL" id="JAGKQM010000003">
    <property type="protein sequence ID" value="KAH0936356.1"/>
    <property type="molecule type" value="Genomic_DNA"/>
</dbReference>
<feature type="region of interest" description="Disordered" evidence="2">
    <location>
        <begin position="1"/>
        <end position="38"/>
    </location>
</feature>
<feature type="region of interest" description="Disordered" evidence="2">
    <location>
        <begin position="462"/>
        <end position="493"/>
    </location>
</feature>
<proteinExistence type="predicted"/>
<dbReference type="PANTHER" id="PTHR31099">
    <property type="entry name" value="OS06G0165300 PROTEIN"/>
    <property type="match status" value="1"/>
</dbReference>
<evidence type="ECO:0000313" key="3">
    <source>
        <dbReference type="EMBL" id="KAH0936356.1"/>
    </source>
</evidence>
<accession>A0ABQ8E403</accession>
<dbReference type="PANTHER" id="PTHR31099:SF49">
    <property type="entry name" value="MYOSIN HEAVY CHAIN-LIKE PROTEIN"/>
    <property type="match status" value="1"/>
</dbReference>
<feature type="compositionally biased region" description="Low complexity" evidence="2">
    <location>
        <begin position="24"/>
        <end position="33"/>
    </location>
</feature>
<organism evidence="3 4">
    <name type="scientific">Brassica napus</name>
    <name type="common">Rape</name>
    <dbReference type="NCBI Taxonomy" id="3708"/>
    <lineage>
        <taxon>Eukaryota</taxon>
        <taxon>Viridiplantae</taxon>
        <taxon>Streptophyta</taxon>
        <taxon>Embryophyta</taxon>
        <taxon>Tracheophyta</taxon>
        <taxon>Spermatophyta</taxon>
        <taxon>Magnoliopsida</taxon>
        <taxon>eudicotyledons</taxon>
        <taxon>Gunneridae</taxon>
        <taxon>Pentapetalae</taxon>
        <taxon>rosids</taxon>
        <taxon>malvids</taxon>
        <taxon>Brassicales</taxon>
        <taxon>Brassicaceae</taxon>
        <taxon>Brassiceae</taxon>
        <taxon>Brassica</taxon>
    </lineage>
</organism>
<evidence type="ECO:0000256" key="1">
    <source>
        <dbReference type="SAM" id="Coils"/>
    </source>
</evidence>
<dbReference type="Proteomes" id="UP000824890">
    <property type="component" value="Unassembled WGS sequence"/>
</dbReference>
<evidence type="ECO:0000256" key="2">
    <source>
        <dbReference type="SAM" id="MobiDB-lite"/>
    </source>
</evidence>
<name>A0ABQ8E403_BRANA</name>
<comment type="caution">
    <text evidence="3">The sequence shown here is derived from an EMBL/GenBank/DDBJ whole genome shotgun (WGS) entry which is preliminary data.</text>
</comment>
<sequence length="493" mass="54272">MSKRSAPSDPSVVDKARSKRKVDSSVSHSDGSSNPCEESDFNLMAPLPLTYAPAAPTFIGPASTVVDDDLTEWRRRYSLPSHIVLRAPASEEMASSCTPGEITVYEAFFDSGFRGVIPAFIVNLCGLFEIYPFQLNPPAWRILIAIQNLGEGRFHLRPCSGLPIVEEFPKNDLKGPAWGADRSLVLNRFSSDHYILSAAGTHPAPAEGENTVLRARQLPLDRRQVNFLISETVLLRSSLWSKCVSSHFLHLFLVSDGSFLTRNMFGSAINNPFAAYQEAEKMMSAKKGSASRTTSGDEVIITGSRHATMVKPEPTSSSQKKRSRGGGVKTMSAHQSADGVVLPAGDPSEVVQVLQGGLLQVTSQLYHLKERLSNENLVIDREELESLKRQVSEEREQRTARELEICDLKDKVRELEEVAETSSAEALAASQKSQELEWLNKQSGQWDLNRALDQYKMVILEEAKNKGDPPPSFEDEPAISSASEIDVDSSVKP</sequence>
<keyword evidence="4" id="KW-1185">Reference proteome</keyword>
<evidence type="ECO:0000313" key="4">
    <source>
        <dbReference type="Proteomes" id="UP000824890"/>
    </source>
</evidence>
<feature type="coiled-coil region" evidence="1">
    <location>
        <begin position="374"/>
        <end position="404"/>
    </location>
</feature>
<keyword evidence="1" id="KW-0175">Coiled coil</keyword>